<proteinExistence type="inferred from homology"/>
<dbReference type="AlphaFoldDB" id="A0A0G4FV64"/>
<keyword evidence="4" id="KW-0540">Nuclease</keyword>
<evidence type="ECO:0000256" key="9">
    <source>
        <dbReference type="SAM" id="MobiDB-lite"/>
    </source>
</evidence>
<dbReference type="GO" id="GO:0042781">
    <property type="term" value="F:3'-tRNA processing endoribonuclease activity"/>
    <property type="evidence" value="ECO:0007669"/>
    <property type="project" value="TreeGrafter"/>
</dbReference>
<dbReference type="EMBL" id="CDMY01000501">
    <property type="protein sequence ID" value="CEM18491.1"/>
    <property type="molecule type" value="Genomic_DNA"/>
</dbReference>
<dbReference type="PhylomeDB" id="A0A0G4FV64"/>
<dbReference type="OrthoDB" id="527344at2759"/>
<evidence type="ECO:0000256" key="4">
    <source>
        <dbReference type="ARBA" id="ARBA00022722"/>
    </source>
</evidence>
<evidence type="ECO:0000313" key="11">
    <source>
        <dbReference type="Proteomes" id="UP000041254"/>
    </source>
</evidence>
<dbReference type="GO" id="GO:0046872">
    <property type="term" value="F:metal ion binding"/>
    <property type="evidence" value="ECO:0007669"/>
    <property type="project" value="UniProtKB-KW"/>
</dbReference>
<keyword evidence="11" id="KW-1185">Reference proteome</keyword>
<dbReference type="FunCoup" id="A0A0G4FV64">
    <property type="interactions" value="9"/>
</dbReference>
<feature type="region of interest" description="Disordered" evidence="9">
    <location>
        <begin position="128"/>
        <end position="161"/>
    </location>
</feature>
<accession>A0A0G4FV64</accession>
<dbReference type="PANTHER" id="PTHR46018">
    <property type="entry name" value="ZINC PHOSPHODIESTERASE ELAC PROTEIN 1"/>
    <property type="match status" value="1"/>
</dbReference>
<dbReference type="InParanoid" id="A0A0G4FV64"/>
<dbReference type="InterPro" id="IPR013471">
    <property type="entry name" value="RNase_Z/BN"/>
</dbReference>
<dbReference type="STRING" id="1169540.A0A0G4FV64"/>
<dbReference type="OMA" id="PEGLRMW"/>
<evidence type="ECO:0000256" key="7">
    <source>
        <dbReference type="ARBA" id="ARBA00022801"/>
    </source>
</evidence>
<keyword evidence="7" id="KW-0378">Hydrolase</keyword>
<evidence type="ECO:0000313" key="10">
    <source>
        <dbReference type="EMBL" id="CEM18491.1"/>
    </source>
</evidence>
<keyword evidence="5" id="KW-0479">Metal-binding</keyword>
<sequence length="649" mass="71640">MCLFDASEALVHPTRAASFRHRWPFASIVGYPVALAFIMTPPTRRRVHRAVVRRMAMRERRGTRMPPAEPPREGHDALDEGKFVVPSRPPDDQHVHIDEMEAGMLLLEGERDHDDDHNAPKRSLFDDLATAGPEQPTPAPTAAAAATPSPSPSPSPLSNLEDALHSSVNDVFSKAQASLEAATGLPLRLGASSLASLIEVDRQARLSAAIPGSDMTAVFLGTGSMYPTKHRGTSSVALRWESDGGDIWLFDAGEGTQLQIQASPIRAGRIRRVFVSHMHGDHMMGLAGIVTFLTSHATREVPLEIYGPEGLRNHLRAALWLSNVKKCGYWRVHELKGVPYLHDRWYRPPRPVKAYNFPREIDGGDDIYPHTNGTYTLFHLPHVTVSAAPLRHTVPTVGYVIEEKSRPGRVDTDVIFPIIERNAEELRQMYPGKNPKKIIQRLKSLGAGEAYRFPDGTVVSAEEVVPRSREGRKVAICQDSCDSSAIAELAKDADLLVHECTNSLVAKDAAAAPGTDPDDPPLSADDIDTALPINEWEAADWAGLRQQLDRQTFDRGHSTPTMAARFARSIEARRLVLTHFSQRYKGDSSIASVQTMMQLEREASQVLSEWDHTDERRAWAADRVSGNGDPGPRVIAAWDGMELSIPRRE</sequence>
<keyword evidence="6" id="KW-0255">Endonuclease</keyword>
<comment type="subunit">
    <text evidence="2">Homodimer.</text>
</comment>
<feature type="compositionally biased region" description="Basic and acidic residues" evidence="9">
    <location>
        <begin position="70"/>
        <end position="82"/>
    </location>
</feature>
<keyword evidence="8" id="KW-0862">Zinc</keyword>
<feature type="region of interest" description="Disordered" evidence="9">
    <location>
        <begin position="58"/>
        <end position="93"/>
    </location>
</feature>
<dbReference type="GO" id="GO:0005634">
    <property type="term" value="C:nucleus"/>
    <property type="evidence" value="ECO:0007669"/>
    <property type="project" value="TreeGrafter"/>
</dbReference>
<dbReference type="VEuPathDB" id="CryptoDB:Vbra_4464"/>
<protein>
    <submittedName>
        <fullName evidence="10">Uncharacterized protein</fullName>
    </submittedName>
</protein>
<name>A0A0G4FV64_VITBC</name>
<dbReference type="CDD" id="cd07717">
    <property type="entry name" value="RNaseZ_ZiPD-like_MBL-fold"/>
    <property type="match status" value="1"/>
</dbReference>
<dbReference type="Proteomes" id="UP000041254">
    <property type="component" value="Unassembled WGS sequence"/>
</dbReference>
<organism evidence="10 11">
    <name type="scientific">Vitrella brassicaformis (strain CCMP3155)</name>
    <dbReference type="NCBI Taxonomy" id="1169540"/>
    <lineage>
        <taxon>Eukaryota</taxon>
        <taxon>Sar</taxon>
        <taxon>Alveolata</taxon>
        <taxon>Colpodellida</taxon>
        <taxon>Vitrellaceae</taxon>
        <taxon>Vitrella</taxon>
    </lineage>
</organism>
<dbReference type="Gene3D" id="3.60.15.10">
    <property type="entry name" value="Ribonuclease Z/Hydroxyacylglutathione hydrolase-like"/>
    <property type="match status" value="1"/>
</dbReference>
<evidence type="ECO:0000256" key="8">
    <source>
        <dbReference type="ARBA" id="ARBA00022833"/>
    </source>
</evidence>
<evidence type="ECO:0000256" key="5">
    <source>
        <dbReference type="ARBA" id="ARBA00022723"/>
    </source>
</evidence>
<evidence type="ECO:0000256" key="2">
    <source>
        <dbReference type="ARBA" id="ARBA00011738"/>
    </source>
</evidence>
<evidence type="ECO:0000256" key="1">
    <source>
        <dbReference type="ARBA" id="ARBA00001947"/>
    </source>
</evidence>
<feature type="compositionally biased region" description="Low complexity" evidence="9">
    <location>
        <begin position="129"/>
        <end position="148"/>
    </location>
</feature>
<keyword evidence="3" id="KW-0819">tRNA processing</keyword>
<dbReference type="PANTHER" id="PTHR46018:SF2">
    <property type="entry name" value="ZINC PHOSPHODIESTERASE ELAC PROTEIN 1"/>
    <property type="match status" value="1"/>
</dbReference>
<reference evidence="10 11" key="1">
    <citation type="submission" date="2014-11" db="EMBL/GenBank/DDBJ databases">
        <authorList>
            <person name="Zhu J."/>
            <person name="Qi W."/>
            <person name="Song R."/>
        </authorList>
    </citation>
    <scope>NUCLEOTIDE SEQUENCE [LARGE SCALE GENOMIC DNA]</scope>
</reference>
<dbReference type="SUPFAM" id="SSF56281">
    <property type="entry name" value="Metallo-hydrolase/oxidoreductase"/>
    <property type="match status" value="1"/>
</dbReference>
<gene>
    <name evidence="10" type="ORF">Vbra_4464</name>
</gene>
<evidence type="ECO:0000256" key="6">
    <source>
        <dbReference type="ARBA" id="ARBA00022759"/>
    </source>
</evidence>
<dbReference type="Pfam" id="PF23023">
    <property type="entry name" value="Anti-Pycsar_Apyc1"/>
    <property type="match status" value="1"/>
</dbReference>
<evidence type="ECO:0000256" key="3">
    <source>
        <dbReference type="ARBA" id="ARBA00022694"/>
    </source>
</evidence>
<comment type="cofactor">
    <cofactor evidence="1">
        <name>Zn(2+)</name>
        <dbReference type="ChEBI" id="CHEBI:29105"/>
    </cofactor>
</comment>
<dbReference type="HAMAP" id="MF_01818">
    <property type="entry name" value="RNase_Z_BN"/>
    <property type="match status" value="1"/>
</dbReference>
<dbReference type="InterPro" id="IPR036866">
    <property type="entry name" value="RibonucZ/Hydroxyglut_hydro"/>
</dbReference>